<feature type="compositionally biased region" description="Basic and acidic residues" evidence="4">
    <location>
        <begin position="609"/>
        <end position="622"/>
    </location>
</feature>
<feature type="compositionally biased region" description="Low complexity" evidence="4">
    <location>
        <begin position="1074"/>
        <end position="1086"/>
    </location>
</feature>
<feature type="region of interest" description="Disordered" evidence="4">
    <location>
        <begin position="884"/>
        <end position="929"/>
    </location>
</feature>
<dbReference type="InterPro" id="IPR029717">
    <property type="entry name" value="FAM193"/>
</dbReference>
<proteinExistence type="inferred from homology"/>
<name>A0A1B6DDP5_9HEMI</name>
<dbReference type="EMBL" id="GEDC01013485">
    <property type="protein sequence ID" value="JAS23813.1"/>
    <property type="molecule type" value="Transcribed_RNA"/>
</dbReference>
<feature type="region of interest" description="Disordered" evidence="4">
    <location>
        <begin position="688"/>
        <end position="778"/>
    </location>
</feature>
<dbReference type="InterPro" id="IPR031802">
    <property type="entry name" value="FAM193_C"/>
</dbReference>
<evidence type="ECO:0000256" key="1">
    <source>
        <dbReference type="ARBA" id="ARBA00009689"/>
    </source>
</evidence>
<feature type="compositionally biased region" description="Polar residues" evidence="4">
    <location>
        <begin position="1136"/>
        <end position="1145"/>
    </location>
</feature>
<evidence type="ECO:0000256" key="4">
    <source>
        <dbReference type="SAM" id="MobiDB-lite"/>
    </source>
</evidence>
<dbReference type="PANTHER" id="PTHR15109">
    <property type="entry name" value="AGAP004327-PA"/>
    <property type="match status" value="1"/>
</dbReference>
<feature type="region of interest" description="Disordered" evidence="4">
    <location>
        <begin position="1136"/>
        <end position="1166"/>
    </location>
</feature>
<comment type="similarity">
    <text evidence="1">Belongs to the FAM193 family.</text>
</comment>
<evidence type="ECO:0000313" key="7">
    <source>
        <dbReference type="EMBL" id="JAS27413.1"/>
    </source>
</evidence>
<feature type="compositionally biased region" description="Basic residues" evidence="4">
    <location>
        <begin position="804"/>
        <end position="813"/>
    </location>
</feature>
<reference evidence="6" key="1">
    <citation type="submission" date="2015-12" db="EMBL/GenBank/DDBJ databases">
        <title>De novo transcriptome assembly of four potential Pierce s Disease insect vectors from Arizona vineyards.</title>
        <authorList>
            <person name="Tassone E.E."/>
        </authorList>
    </citation>
    <scope>NUCLEOTIDE SEQUENCE</scope>
</reference>
<dbReference type="AlphaFoldDB" id="A0A1B6DDP5"/>
<evidence type="ECO:0000313" key="6">
    <source>
        <dbReference type="EMBL" id="JAS23813.1"/>
    </source>
</evidence>
<protein>
    <recommendedName>
        <fullName evidence="5">FAM193 C-terminal domain-containing protein</fullName>
    </recommendedName>
</protein>
<feature type="compositionally biased region" description="Basic and acidic residues" evidence="4">
    <location>
        <begin position="25"/>
        <end position="34"/>
    </location>
</feature>
<feature type="domain" description="FAM193 C-terminal" evidence="5">
    <location>
        <begin position="1169"/>
        <end position="1225"/>
    </location>
</feature>
<feature type="compositionally biased region" description="Basic and acidic residues" evidence="4">
    <location>
        <begin position="729"/>
        <end position="741"/>
    </location>
</feature>
<feature type="compositionally biased region" description="Low complexity" evidence="4">
    <location>
        <begin position="814"/>
        <end position="835"/>
    </location>
</feature>
<dbReference type="EMBL" id="GEDC01009885">
    <property type="protein sequence ID" value="JAS27413.1"/>
    <property type="molecule type" value="Transcribed_RNA"/>
</dbReference>
<dbReference type="PANTHER" id="PTHR15109:SF4">
    <property type="entry name" value="FAM193 C-TERMINAL DOMAIN-CONTAINING PROTEIN"/>
    <property type="match status" value="1"/>
</dbReference>
<feature type="region of interest" description="Disordered" evidence="4">
    <location>
        <begin position="1"/>
        <end position="68"/>
    </location>
</feature>
<organism evidence="6">
    <name type="scientific">Clastoptera arizonana</name>
    <name type="common">Arizona spittle bug</name>
    <dbReference type="NCBI Taxonomy" id="38151"/>
    <lineage>
        <taxon>Eukaryota</taxon>
        <taxon>Metazoa</taxon>
        <taxon>Ecdysozoa</taxon>
        <taxon>Arthropoda</taxon>
        <taxon>Hexapoda</taxon>
        <taxon>Insecta</taxon>
        <taxon>Pterygota</taxon>
        <taxon>Neoptera</taxon>
        <taxon>Paraneoptera</taxon>
        <taxon>Hemiptera</taxon>
        <taxon>Auchenorrhyncha</taxon>
        <taxon>Cercopoidea</taxon>
        <taxon>Clastopteridae</taxon>
        <taxon>Clastoptera</taxon>
    </lineage>
</organism>
<feature type="compositionally biased region" description="Polar residues" evidence="4">
    <location>
        <begin position="468"/>
        <end position="478"/>
    </location>
</feature>
<feature type="compositionally biased region" description="Low complexity" evidence="4">
    <location>
        <begin position="898"/>
        <end position="929"/>
    </location>
</feature>
<feature type="compositionally biased region" description="Low complexity" evidence="4">
    <location>
        <begin position="696"/>
        <end position="728"/>
    </location>
</feature>
<gene>
    <name evidence="6" type="ORF">g.31991</name>
    <name evidence="7" type="ORF">g.31993</name>
</gene>
<keyword evidence="3" id="KW-0175">Coiled coil</keyword>
<feature type="region of interest" description="Disordered" evidence="4">
    <location>
        <begin position="1004"/>
        <end position="1092"/>
    </location>
</feature>
<evidence type="ECO:0000259" key="5">
    <source>
        <dbReference type="Pfam" id="PF15914"/>
    </source>
</evidence>
<feature type="compositionally biased region" description="Pro residues" evidence="4">
    <location>
        <begin position="1020"/>
        <end position="1032"/>
    </location>
</feature>
<feature type="compositionally biased region" description="Basic and acidic residues" evidence="4">
    <location>
        <begin position="766"/>
        <end position="778"/>
    </location>
</feature>
<dbReference type="Pfam" id="PF15914">
    <property type="entry name" value="FAM193_C"/>
    <property type="match status" value="1"/>
</dbReference>
<feature type="region of interest" description="Disordered" evidence="4">
    <location>
        <begin position="796"/>
        <end position="835"/>
    </location>
</feature>
<feature type="compositionally biased region" description="Basic residues" evidence="4">
    <location>
        <begin position="1148"/>
        <end position="1158"/>
    </location>
</feature>
<accession>A0A1B6DDP5</accession>
<feature type="region of interest" description="Disordered" evidence="4">
    <location>
        <begin position="580"/>
        <end position="646"/>
    </location>
</feature>
<evidence type="ECO:0000256" key="2">
    <source>
        <dbReference type="ARBA" id="ARBA00022553"/>
    </source>
</evidence>
<keyword evidence="2" id="KW-0597">Phosphoprotein</keyword>
<evidence type="ECO:0000256" key="3">
    <source>
        <dbReference type="ARBA" id="ARBA00023054"/>
    </source>
</evidence>
<feature type="compositionally biased region" description="Acidic residues" evidence="4">
    <location>
        <begin position="511"/>
        <end position="541"/>
    </location>
</feature>
<feature type="region of interest" description="Disordered" evidence="4">
    <location>
        <begin position="505"/>
        <end position="560"/>
    </location>
</feature>
<feature type="region of interest" description="Disordered" evidence="4">
    <location>
        <begin position="467"/>
        <end position="486"/>
    </location>
</feature>
<sequence>MMSCIDSKTPKKRKNLQSENMGDVIGKEPDKTEIEEMSLEFTDSRPEREDADGAPSPEEPNMQNGDVINDSDEVELYEGCDKDETPCDCDACKDRRIAAAENLKEIRQLQAYWMELRQYIRMVYRMAMDGKCPTESFQAYIKDLVSKLCLCDPHQLFQRLESQVREFVIEAKVHQIELLHRDKDSPDLPKLFISGLLDSYKKLMTAAVQLVPLLEQLQNEHLHKFNLTWKVLNQHLYQSCVYTDPLVQNNVPTYISMLSNTSNEDAEANKKLVRDFLGFDDEITLVGGMWSDVETRIHRYNQEQATLKAKQKMLKEDWELFKATRKLIQQQKDWQSEISFGEAQQFDEHTWKVGDDSSCSHRTCPCDECAMNHLISCGGLVPLVPLSPTVPYSSHKAETGVRVEGEGREKVEASNDCECHVCTAPPETRPIDWESETVNLNLHLYPHIHGKDVSNGNNGLYHHLYNVYPSQSQNNPNDSPEDLEDPDIPILEKLRQNFIKKICEEVSNECPDLDDDEDDDDDEEEEEDDDDDEDEDDDDDEFRPTSPIGPPPPGPNTVTIITSTGIKQEVELHEKLRKHITTQTHAHQHPRLHQTLPDSVKSIPPPCHKHPEPIKRVMCPDHADEEEDTTPEDSCSERSSCSTQRDSRHCDCCYCEVFGHGVPSVAPVSRNYQEMRERLRLLLTKKKAKCKSATVPGNNNTSGNTGPPNNHPNGNSSGIVTTSTSNTSKSKDTRDLEDLLHFIEGNPNSKCKDEKKAAKKARQKQKKQEEIDRKKREEEEAAERRRLEEEAAAAALLKQQQKAQAKKKKKKNKVANNVNNNTNNNNNNTKSTKLNEQVPQMVTIKRVMEPNSAEPTVTITLRGATPNEDKVLYTLLNGQVCQVEKDSKNSKKQQGPAGNSKNKGNVNNGNSVVISNQNRFVNGQTGKNNKTTKKEVVNIKTTVNINNQLKKNENLKPKPVTPQLTNPTAIQINNAINRLSSRPPVPNFSLDNLKLPPGITITKVDPAQVSQRKPIQIKPSAPPPAPTPPPSVPASSNVIVVNTGRLKDLNNISDRGQSDDGSNGKKKKKKKGNGSENITTNNNNNIVTLSMNGGPKNLMTPPPLQNGKVMMSSQAAIIKVNGSMVTIRNPVLQQSMNVESETASDQSKKKKKKKKKGTNGKGQQDECVDSVFAPKDIDLENGDIDEGERELEAFKRFCLQSVPLKRKEKVHLNIKDIVLKKKSSAISCS</sequence>
<feature type="compositionally biased region" description="Basic residues" evidence="4">
    <location>
        <begin position="580"/>
        <end position="592"/>
    </location>
</feature>